<evidence type="ECO:0000256" key="5">
    <source>
        <dbReference type="ARBA" id="ARBA00062515"/>
    </source>
</evidence>
<dbReference type="GO" id="GO:0030973">
    <property type="term" value="F:molybdate ion binding"/>
    <property type="evidence" value="ECO:0007669"/>
    <property type="project" value="TreeGrafter"/>
</dbReference>
<dbReference type="GO" id="GO:0046872">
    <property type="term" value="F:metal ion binding"/>
    <property type="evidence" value="ECO:0007669"/>
    <property type="project" value="UniProtKB-KW"/>
</dbReference>
<feature type="binding site" evidence="6">
    <location>
        <position position="157"/>
    </location>
    <ligand>
        <name>molybdate</name>
        <dbReference type="ChEBI" id="CHEBI:36264"/>
    </ligand>
</feature>
<feature type="binding site" evidence="6">
    <location>
        <position position="42"/>
    </location>
    <ligand>
        <name>molybdate</name>
        <dbReference type="ChEBI" id="CHEBI:36264"/>
    </ligand>
</feature>
<dbReference type="AlphaFoldDB" id="A0A919ARB7"/>
<keyword evidence="3 6" id="KW-0479">Metal-binding</keyword>
<dbReference type="EMBL" id="BNCI01000002">
    <property type="protein sequence ID" value="GHF23256.1"/>
    <property type="molecule type" value="Genomic_DNA"/>
</dbReference>
<feature type="binding site" evidence="6">
    <location>
        <position position="71"/>
    </location>
    <ligand>
        <name>molybdate</name>
        <dbReference type="ChEBI" id="CHEBI:36264"/>
    </ligand>
</feature>
<reference evidence="8" key="1">
    <citation type="journal article" date="2014" name="Int. J. Syst. Evol. Microbiol.">
        <title>Complete genome sequence of Corynebacterium casei LMG S-19264T (=DSM 44701T), isolated from a smear-ripened cheese.</title>
        <authorList>
            <consortium name="US DOE Joint Genome Institute (JGI-PGF)"/>
            <person name="Walter F."/>
            <person name="Albersmeier A."/>
            <person name="Kalinowski J."/>
            <person name="Ruckert C."/>
        </authorList>
    </citation>
    <scope>NUCLEOTIDE SEQUENCE</scope>
    <source>
        <strain evidence="8">KCTC 42590</strain>
    </source>
</reference>
<keyword evidence="2 6" id="KW-0500">Molybdenum</keyword>
<feature type="chain" id="PRO_5037597935" evidence="7">
    <location>
        <begin position="25"/>
        <end position="263"/>
    </location>
</feature>
<evidence type="ECO:0000313" key="9">
    <source>
        <dbReference type="Proteomes" id="UP000630923"/>
    </source>
</evidence>
<dbReference type="Proteomes" id="UP000630923">
    <property type="component" value="Unassembled WGS sequence"/>
</dbReference>
<organism evidence="8 9">
    <name type="scientific">Kordiimonas sediminis</name>
    <dbReference type="NCBI Taxonomy" id="1735581"/>
    <lineage>
        <taxon>Bacteria</taxon>
        <taxon>Pseudomonadati</taxon>
        <taxon>Pseudomonadota</taxon>
        <taxon>Alphaproteobacteria</taxon>
        <taxon>Kordiimonadales</taxon>
        <taxon>Kordiimonadaceae</taxon>
        <taxon>Kordiimonas</taxon>
    </lineage>
</organism>
<sequence>MRIIVQIVSALILCMLSLTAPVLAEDEDLAPRDQLSIFAAASLADVLPDLIHAWDSSHKQDASPKMIFGPSATLARQITLGAPADIFLSANPHWSSEIAKSLKTTQAPVMIAGNSLVLVGNKSIYTTATGSADLETLIGTIANAPRLAIANPATAPAGEYAHKFLHRTGQWDALQGKLALGNSVRQALLYAERSNMLAIVYATDAVASNHVHILGNIPKDMSGVITYSATNVTNRMSGQDFIAFLKSSAAGKIWASHGFTLPE</sequence>
<dbReference type="SUPFAM" id="SSF53850">
    <property type="entry name" value="Periplasmic binding protein-like II"/>
    <property type="match status" value="1"/>
</dbReference>
<keyword evidence="4 7" id="KW-0732">Signal</keyword>
<dbReference type="NCBIfam" id="TIGR01256">
    <property type="entry name" value="modA"/>
    <property type="match status" value="1"/>
</dbReference>
<evidence type="ECO:0000256" key="1">
    <source>
        <dbReference type="ARBA" id="ARBA00009175"/>
    </source>
</evidence>
<evidence type="ECO:0000256" key="3">
    <source>
        <dbReference type="ARBA" id="ARBA00022723"/>
    </source>
</evidence>
<evidence type="ECO:0000256" key="7">
    <source>
        <dbReference type="SAM" id="SignalP"/>
    </source>
</evidence>
<protein>
    <submittedName>
        <fullName evidence="8">Molybdate ABC transporter substrate-binding protein</fullName>
    </submittedName>
</protein>
<proteinExistence type="inferred from homology"/>
<dbReference type="Pfam" id="PF13531">
    <property type="entry name" value="SBP_bac_11"/>
    <property type="match status" value="1"/>
</dbReference>
<dbReference type="InterPro" id="IPR005950">
    <property type="entry name" value="ModA"/>
</dbReference>
<dbReference type="GO" id="GO:1901359">
    <property type="term" value="F:tungstate binding"/>
    <property type="evidence" value="ECO:0007669"/>
    <property type="project" value="UniProtKB-ARBA"/>
</dbReference>
<feature type="binding site" evidence="6">
    <location>
        <position position="184"/>
    </location>
    <ligand>
        <name>molybdate</name>
        <dbReference type="ChEBI" id="CHEBI:36264"/>
    </ligand>
</feature>
<reference evidence="8" key="2">
    <citation type="submission" date="2020-09" db="EMBL/GenBank/DDBJ databases">
        <authorList>
            <person name="Sun Q."/>
            <person name="Kim S."/>
        </authorList>
    </citation>
    <scope>NUCLEOTIDE SEQUENCE</scope>
    <source>
        <strain evidence="8">KCTC 42590</strain>
    </source>
</reference>
<accession>A0A919ARB7</accession>
<evidence type="ECO:0000256" key="2">
    <source>
        <dbReference type="ARBA" id="ARBA00022505"/>
    </source>
</evidence>
<comment type="caution">
    <text evidence="8">The sequence shown here is derived from an EMBL/GenBank/DDBJ whole genome shotgun (WGS) entry which is preliminary data.</text>
</comment>
<comment type="subunit">
    <text evidence="5">The complex is composed of two ATP-binding proteins (ModC), two transmembrane proteins (ModB) and a solute-binding protein (ModA).</text>
</comment>
<dbReference type="FunFam" id="3.40.190.10:FF:000035">
    <property type="entry name" value="Molybdate ABC transporter substrate-binding protein"/>
    <property type="match status" value="1"/>
</dbReference>
<comment type="similarity">
    <text evidence="1">Belongs to the bacterial solute-binding protein ModA family.</text>
</comment>
<keyword evidence="9" id="KW-1185">Reference proteome</keyword>
<feature type="signal peptide" evidence="7">
    <location>
        <begin position="1"/>
        <end position="24"/>
    </location>
</feature>
<evidence type="ECO:0000256" key="4">
    <source>
        <dbReference type="ARBA" id="ARBA00022729"/>
    </source>
</evidence>
<dbReference type="GO" id="GO:0030288">
    <property type="term" value="C:outer membrane-bounded periplasmic space"/>
    <property type="evidence" value="ECO:0007669"/>
    <property type="project" value="TreeGrafter"/>
</dbReference>
<dbReference type="GO" id="GO:0015689">
    <property type="term" value="P:molybdate ion transport"/>
    <property type="evidence" value="ECO:0007669"/>
    <property type="project" value="InterPro"/>
</dbReference>
<dbReference type="PIRSF" id="PIRSF004846">
    <property type="entry name" value="ModA"/>
    <property type="match status" value="1"/>
</dbReference>
<dbReference type="Gene3D" id="3.40.190.10">
    <property type="entry name" value="Periplasmic binding protein-like II"/>
    <property type="match status" value="2"/>
</dbReference>
<name>A0A919ARB7_9PROT</name>
<dbReference type="PANTHER" id="PTHR30632:SF17">
    <property type="entry name" value="MOLYBDATE-BINDING PROTEIN MODA"/>
    <property type="match status" value="1"/>
</dbReference>
<gene>
    <name evidence="8" type="ORF">GCM10017044_17170</name>
</gene>
<feature type="binding site" evidence="6">
    <location>
        <position position="201"/>
    </location>
    <ligand>
        <name>molybdate</name>
        <dbReference type="ChEBI" id="CHEBI:36264"/>
    </ligand>
</feature>
<dbReference type="InterPro" id="IPR050682">
    <property type="entry name" value="ModA/WtpA"/>
</dbReference>
<dbReference type="PANTHER" id="PTHR30632">
    <property type="entry name" value="MOLYBDATE-BINDING PERIPLASMIC PROTEIN"/>
    <property type="match status" value="1"/>
</dbReference>
<evidence type="ECO:0000313" key="8">
    <source>
        <dbReference type="EMBL" id="GHF23256.1"/>
    </source>
</evidence>
<evidence type="ECO:0000256" key="6">
    <source>
        <dbReference type="PIRSR" id="PIRSR004846-1"/>
    </source>
</evidence>